<gene>
    <name evidence="2" type="ORF">niasHT_027407</name>
</gene>
<name>A0ABD2JTZ4_9BILA</name>
<dbReference type="AlphaFoldDB" id="A0ABD2JTZ4"/>
<evidence type="ECO:0000313" key="2">
    <source>
        <dbReference type="EMBL" id="KAL3094079.1"/>
    </source>
</evidence>
<proteinExistence type="predicted"/>
<evidence type="ECO:0000256" key="1">
    <source>
        <dbReference type="SAM" id="SignalP"/>
    </source>
</evidence>
<sequence>MLSLHFALFILAFVCCFENVIAAPFAQGNDSALALANQPAKSAVADQRPIGQSPCKCAKCGAEGKKGTEGFCPKCSKELAEKKAVQLAEKVKTNKRR</sequence>
<feature type="signal peptide" evidence="1">
    <location>
        <begin position="1"/>
        <end position="22"/>
    </location>
</feature>
<dbReference type="Proteomes" id="UP001620626">
    <property type="component" value="Unassembled WGS sequence"/>
</dbReference>
<feature type="chain" id="PRO_5044858000" description="Secreted protein" evidence="1">
    <location>
        <begin position="23"/>
        <end position="97"/>
    </location>
</feature>
<protein>
    <recommendedName>
        <fullName evidence="4">Secreted protein</fullName>
    </recommendedName>
</protein>
<keyword evidence="1" id="KW-0732">Signal</keyword>
<evidence type="ECO:0000313" key="3">
    <source>
        <dbReference type="Proteomes" id="UP001620626"/>
    </source>
</evidence>
<dbReference type="EMBL" id="JBICBT010000906">
    <property type="protein sequence ID" value="KAL3094079.1"/>
    <property type="molecule type" value="Genomic_DNA"/>
</dbReference>
<organism evidence="2 3">
    <name type="scientific">Heterodera trifolii</name>
    <dbReference type="NCBI Taxonomy" id="157864"/>
    <lineage>
        <taxon>Eukaryota</taxon>
        <taxon>Metazoa</taxon>
        <taxon>Ecdysozoa</taxon>
        <taxon>Nematoda</taxon>
        <taxon>Chromadorea</taxon>
        <taxon>Rhabditida</taxon>
        <taxon>Tylenchina</taxon>
        <taxon>Tylenchomorpha</taxon>
        <taxon>Tylenchoidea</taxon>
        <taxon>Heteroderidae</taxon>
        <taxon>Heteroderinae</taxon>
        <taxon>Heterodera</taxon>
    </lineage>
</organism>
<reference evidence="2 3" key="1">
    <citation type="submission" date="2024-10" db="EMBL/GenBank/DDBJ databases">
        <authorList>
            <person name="Kim D."/>
        </authorList>
    </citation>
    <scope>NUCLEOTIDE SEQUENCE [LARGE SCALE GENOMIC DNA]</scope>
    <source>
        <strain evidence="2">BH-2024</strain>
    </source>
</reference>
<comment type="caution">
    <text evidence="2">The sequence shown here is derived from an EMBL/GenBank/DDBJ whole genome shotgun (WGS) entry which is preliminary data.</text>
</comment>
<evidence type="ECO:0008006" key="4">
    <source>
        <dbReference type="Google" id="ProtNLM"/>
    </source>
</evidence>
<accession>A0ABD2JTZ4</accession>
<keyword evidence="3" id="KW-1185">Reference proteome</keyword>